<dbReference type="UniPathway" id="UPA00034">
    <property type="reaction ID" value="UER00015"/>
</dbReference>
<feature type="binding site" evidence="12">
    <location>
        <begin position="174"/>
        <end position="175"/>
    </location>
    <ligand>
        <name>ATP</name>
        <dbReference type="ChEBI" id="CHEBI:30616"/>
    </ligand>
</feature>
<evidence type="ECO:0000256" key="2">
    <source>
        <dbReference type="ARBA" id="ARBA00004986"/>
    </source>
</evidence>
<evidence type="ECO:0000256" key="12">
    <source>
        <dbReference type="PIRSR" id="PIRSR000726-1"/>
    </source>
</evidence>
<dbReference type="AlphaFoldDB" id="A0A1V5MD28"/>
<evidence type="ECO:0000256" key="10">
    <source>
        <dbReference type="ARBA" id="ARBA00023154"/>
    </source>
</evidence>
<dbReference type="InterPro" id="IPR036393">
    <property type="entry name" value="AceGlu_kinase-like_sf"/>
</dbReference>
<dbReference type="EC" id="2.7.2.4" evidence="13"/>
<dbReference type="CDD" id="cd04923">
    <property type="entry name" value="ACT_AK-LysC-DapG-like_2"/>
    <property type="match status" value="1"/>
</dbReference>
<dbReference type="Proteomes" id="UP000485484">
    <property type="component" value="Unassembled WGS sequence"/>
</dbReference>
<dbReference type="PROSITE" id="PS51671">
    <property type="entry name" value="ACT"/>
    <property type="match status" value="1"/>
</dbReference>
<evidence type="ECO:0000256" key="14">
    <source>
        <dbReference type="RuleBase" id="RU004249"/>
    </source>
</evidence>
<dbReference type="NCBIfam" id="NF005155">
    <property type="entry name" value="PRK06635.1-4"/>
    <property type="match status" value="1"/>
</dbReference>
<dbReference type="PANTHER" id="PTHR21499:SF3">
    <property type="entry name" value="ASPARTOKINASE"/>
    <property type="match status" value="1"/>
</dbReference>
<evidence type="ECO:0000256" key="6">
    <source>
        <dbReference type="ARBA" id="ARBA00022679"/>
    </source>
</evidence>
<comment type="pathway">
    <text evidence="2 14">Amino-acid biosynthesis; L-methionine biosynthesis via de novo pathway; L-homoserine from L-aspartate: step 1/3.</text>
</comment>
<comment type="pathway">
    <text evidence="1 14">Amino-acid biosynthesis; L-lysine biosynthesis via DAP pathway; (S)-tetrahydrodipicolinate from L-aspartate: step 1/4.</text>
</comment>
<dbReference type="NCBIfam" id="TIGR00657">
    <property type="entry name" value="asp_kinases"/>
    <property type="match status" value="1"/>
</dbReference>
<comment type="caution">
    <text evidence="16">The sequence shown here is derived from an EMBL/GenBank/DDBJ whole genome shotgun (WGS) entry which is preliminary data.</text>
</comment>
<feature type="binding site" evidence="12">
    <location>
        <position position="185"/>
    </location>
    <ligand>
        <name>ATP</name>
        <dbReference type="ChEBI" id="CHEBI:30616"/>
    </ligand>
</feature>
<dbReference type="FunFam" id="3.30.2130.10:FF:000002">
    <property type="entry name" value="Aspartokinase"/>
    <property type="match status" value="1"/>
</dbReference>
<keyword evidence="7 12" id="KW-0547">Nucleotide-binding</keyword>
<dbReference type="InterPro" id="IPR001341">
    <property type="entry name" value="Asp_kinase"/>
</dbReference>
<dbReference type="CDD" id="cd04261">
    <property type="entry name" value="AAK_AKii-LysC-BS"/>
    <property type="match status" value="1"/>
</dbReference>
<dbReference type="EMBL" id="MWAK01000200">
    <property type="protein sequence ID" value="OPZ91128.1"/>
    <property type="molecule type" value="Genomic_DNA"/>
</dbReference>
<evidence type="ECO:0000256" key="11">
    <source>
        <dbReference type="ARBA" id="ARBA00047872"/>
    </source>
</evidence>
<evidence type="ECO:0000256" key="4">
    <source>
        <dbReference type="ARBA" id="ARBA00010122"/>
    </source>
</evidence>
<dbReference type="PIRSF" id="PIRSF000726">
    <property type="entry name" value="Asp_kin"/>
    <property type="match status" value="1"/>
</dbReference>
<dbReference type="GO" id="GO:0009088">
    <property type="term" value="P:threonine biosynthetic process"/>
    <property type="evidence" value="ECO:0007669"/>
    <property type="project" value="UniProtKB-UniPathway"/>
</dbReference>
<reference evidence="16" key="1">
    <citation type="submission" date="2017-02" db="EMBL/GenBank/DDBJ databases">
        <title>Delving into the versatile metabolic prowess of the omnipresent phylum Bacteroidetes.</title>
        <authorList>
            <person name="Nobu M.K."/>
            <person name="Mei R."/>
            <person name="Narihiro T."/>
            <person name="Kuroda K."/>
            <person name="Liu W.-T."/>
        </authorList>
    </citation>
    <scope>NUCLEOTIDE SEQUENCE</scope>
    <source>
        <strain evidence="16">ADurb.Bin417</strain>
    </source>
</reference>
<dbReference type="PANTHER" id="PTHR21499">
    <property type="entry name" value="ASPARTATE KINASE"/>
    <property type="match status" value="1"/>
</dbReference>
<evidence type="ECO:0000256" key="1">
    <source>
        <dbReference type="ARBA" id="ARBA00004766"/>
    </source>
</evidence>
<dbReference type="SUPFAM" id="SSF53633">
    <property type="entry name" value="Carbamate kinase-like"/>
    <property type="match status" value="1"/>
</dbReference>
<comment type="similarity">
    <text evidence="4 13">Belongs to the aspartokinase family.</text>
</comment>
<dbReference type="InterPro" id="IPR005260">
    <property type="entry name" value="Asp_kin_monofn"/>
</dbReference>
<keyword evidence="6 13" id="KW-0808">Transferase</keyword>
<feature type="binding site" evidence="12">
    <location>
        <begin position="8"/>
        <end position="11"/>
    </location>
    <ligand>
        <name>ATP</name>
        <dbReference type="ChEBI" id="CHEBI:30616"/>
    </ligand>
</feature>
<evidence type="ECO:0000256" key="9">
    <source>
        <dbReference type="ARBA" id="ARBA00022840"/>
    </source>
</evidence>
<evidence type="ECO:0000313" key="16">
    <source>
        <dbReference type="EMBL" id="OPZ91128.1"/>
    </source>
</evidence>
<gene>
    <name evidence="16" type="primary">ask</name>
    <name evidence="16" type="ORF">BWY73_01167</name>
</gene>
<dbReference type="SUPFAM" id="SSF55021">
    <property type="entry name" value="ACT-like"/>
    <property type="match status" value="2"/>
</dbReference>
<proteinExistence type="inferred from homology"/>
<dbReference type="InterPro" id="IPR041740">
    <property type="entry name" value="AKii-LysC-BS"/>
</dbReference>
<keyword evidence="9 12" id="KW-0067">ATP-binding</keyword>
<accession>A0A1V5MD28</accession>
<dbReference type="Gene3D" id="3.30.2130.10">
    <property type="entry name" value="VC0802-like"/>
    <property type="match status" value="1"/>
</dbReference>
<dbReference type="Pfam" id="PF22468">
    <property type="entry name" value="ACT_9"/>
    <property type="match status" value="2"/>
</dbReference>
<comment type="pathway">
    <text evidence="3 14">Amino-acid biosynthesis; L-threonine biosynthesis; L-threonine from L-aspartate: step 1/5.</text>
</comment>
<dbReference type="GO" id="GO:0005524">
    <property type="term" value="F:ATP binding"/>
    <property type="evidence" value="ECO:0007669"/>
    <property type="project" value="UniProtKB-KW"/>
</dbReference>
<organism evidence="16">
    <name type="scientific">candidate division TA06 bacterium ADurb.Bin417</name>
    <dbReference type="NCBI Taxonomy" id="1852828"/>
    <lineage>
        <taxon>Bacteria</taxon>
        <taxon>Bacteria division TA06</taxon>
    </lineage>
</organism>
<evidence type="ECO:0000259" key="15">
    <source>
        <dbReference type="PROSITE" id="PS51671"/>
    </source>
</evidence>
<feature type="domain" description="ACT" evidence="15">
    <location>
        <begin position="271"/>
        <end position="354"/>
    </location>
</feature>
<feature type="binding site" evidence="12">
    <location>
        <position position="48"/>
    </location>
    <ligand>
        <name>substrate</name>
    </ligand>
</feature>
<keyword evidence="5 14" id="KW-0028">Amino-acid biosynthesis</keyword>
<name>A0A1V5MD28_UNCT6</name>
<dbReference type="NCBIfam" id="NF005154">
    <property type="entry name" value="PRK06635.1-2"/>
    <property type="match status" value="1"/>
</dbReference>
<evidence type="ECO:0000256" key="13">
    <source>
        <dbReference type="RuleBase" id="RU003448"/>
    </source>
</evidence>
<evidence type="ECO:0000256" key="3">
    <source>
        <dbReference type="ARBA" id="ARBA00005139"/>
    </source>
</evidence>
<dbReference type="InterPro" id="IPR002912">
    <property type="entry name" value="ACT_dom"/>
</dbReference>
<dbReference type="InterPro" id="IPR054352">
    <property type="entry name" value="ACT_Aspartokinase"/>
</dbReference>
<dbReference type="GO" id="GO:0005829">
    <property type="term" value="C:cytosol"/>
    <property type="evidence" value="ECO:0007669"/>
    <property type="project" value="TreeGrafter"/>
</dbReference>
<protein>
    <recommendedName>
        <fullName evidence="13">Aspartokinase</fullName>
        <ecNumber evidence="13">2.7.2.4</ecNumber>
    </recommendedName>
</protein>
<dbReference type="UniPathway" id="UPA00051">
    <property type="reaction ID" value="UER00462"/>
</dbReference>
<dbReference type="CDD" id="cd04913">
    <property type="entry name" value="ACT_AKii-LysC-BS-like_1"/>
    <property type="match status" value="1"/>
</dbReference>
<dbReference type="InterPro" id="IPR045865">
    <property type="entry name" value="ACT-like_dom_sf"/>
</dbReference>
<keyword evidence="10" id="KW-0457">Lysine biosynthesis</keyword>
<dbReference type="Pfam" id="PF00696">
    <property type="entry name" value="AA_kinase"/>
    <property type="match status" value="1"/>
</dbReference>
<dbReference type="InterPro" id="IPR018042">
    <property type="entry name" value="Aspartate_kinase_CS"/>
</dbReference>
<dbReference type="GO" id="GO:0009089">
    <property type="term" value="P:lysine biosynthetic process via diaminopimelate"/>
    <property type="evidence" value="ECO:0007669"/>
    <property type="project" value="UniProtKB-UniPathway"/>
</dbReference>
<dbReference type="GO" id="GO:0009090">
    <property type="term" value="P:homoserine biosynthetic process"/>
    <property type="evidence" value="ECO:0007669"/>
    <property type="project" value="TreeGrafter"/>
</dbReference>
<comment type="catalytic activity">
    <reaction evidence="11 13">
        <text>L-aspartate + ATP = 4-phospho-L-aspartate + ADP</text>
        <dbReference type="Rhea" id="RHEA:23776"/>
        <dbReference type="ChEBI" id="CHEBI:29991"/>
        <dbReference type="ChEBI" id="CHEBI:30616"/>
        <dbReference type="ChEBI" id="CHEBI:57535"/>
        <dbReference type="ChEBI" id="CHEBI:456216"/>
        <dbReference type="EC" id="2.7.2.4"/>
    </reaction>
</comment>
<dbReference type="GO" id="GO:0004072">
    <property type="term" value="F:aspartate kinase activity"/>
    <property type="evidence" value="ECO:0007669"/>
    <property type="project" value="UniProtKB-EC"/>
</dbReference>
<dbReference type="UniPathway" id="UPA00050">
    <property type="reaction ID" value="UER00461"/>
</dbReference>
<dbReference type="PROSITE" id="PS00324">
    <property type="entry name" value="ASPARTOKINASE"/>
    <property type="match status" value="1"/>
</dbReference>
<sequence length="414" mass="43853">MNPVVVQKYGGSSVATTEKIARIAEKIKRRVDQGARLAVVVSAMGDTTDYLLELAEQIGSQERGPELDLLLSTGEIVSASLMAMALNRIGVPARAFTGREAGIITDTTHTKARIRRLQTGRIKAVLREGSVAVITGFQGVAAGDRVTTLGRGGSDLSAVALAKGLKAGCCEIYTDVPGIFTADPRVEPESRLIPRLSYEEALEMAAAGAAVMQARAVEFGQKYRVPILVKSTFEEGNGTMITRVNHRRRSGSNLEEPLVSAVTGSGQEAKVSIFGVPDRPGLAARIFSSVAAANINVDMIIQNVSKDGRTDLSFTIPADELKRAREIASQVAAEIGAAGTAFDSDIGKVAIIGIGMQSHPGVAARMFSALGREGINIEMISTSEIKISCVVRKSDLVRAVRVLHAEFGLSRKPA</sequence>
<evidence type="ECO:0000256" key="7">
    <source>
        <dbReference type="ARBA" id="ARBA00022741"/>
    </source>
</evidence>
<keyword evidence="8 13" id="KW-0418">Kinase</keyword>
<dbReference type="Gene3D" id="3.40.1160.10">
    <property type="entry name" value="Acetylglutamate kinase-like"/>
    <property type="match status" value="1"/>
</dbReference>
<dbReference type="InterPro" id="IPR001048">
    <property type="entry name" value="Asp/Glu/Uridylate_kinase"/>
</dbReference>
<feature type="binding site" evidence="12">
    <location>
        <position position="75"/>
    </location>
    <ligand>
        <name>substrate</name>
    </ligand>
</feature>
<evidence type="ECO:0000256" key="8">
    <source>
        <dbReference type="ARBA" id="ARBA00022777"/>
    </source>
</evidence>
<dbReference type="FunFam" id="3.40.1160.10:FF:000002">
    <property type="entry name" value="Aspartokinase"/>
    <property type="match status" value="1"/>
</dbReference>
<evidence type="ECO:0000256" key="5">
    <source>
        <dbReference type="ARBA" id="ARBA00022605"/>
    </source>
</evidence>